<evidence type="ECO:0000313" key="4">
    <source>
        <dbReference type="Proteomes" id="UP000033203"/>
    </source>
</evidence>
<gene>
    <name evidence="3" type="ORF">SR41_01955</name>
</gene>
<dbReference type="PATRIC" id="fig|1549858.7.peg.978"/>
<evidence type="ECO:0000259" key="2">
    <source>
        <dbReference type="Pfam" id="PF07811"/>
    </source>
</evidence>
<keyword evidence="1" id="KW-0472">Membrane</keyword>
<feature type="transmembrane region" description="Helical" evidence="1">
    <location>
        <begin position="20"/>
        <end position="42"/>
    </location>
</feature>
<protein>
    <recommendedName>
        <fullName evidence="2">TadE-like domain-containing protein</fullName>
    </recommendedName>
</protein>
<evidence type="ECO:0000313" key="3">
    <source>
        <dbReference type="EMBL" id="KIU30005.1"/>
    </source>
</evidence>
<comment type="caution">
    <text evidence="3">The sequence shown here is derived from an EMBL/GenBank/DDBJ whole genome shotgun (WGS) entry which is preliminary data.</text>
</comment>
<sequence length="209" mass="22557">MRVGRGLLSRLGRDRRGVTLVEFAIIFPVMALMMMGLGDMLYQMYVKQLLYGAIQKAARDSGIQGGAQQTATIDARVLQMMTGVMAMPTASCATTPVPGTYCSTRLSYATFGAVGPEPFEDTNGNNQRDPGECYRDINGNGSWDAEPGTTGQGGANDVTLYRIRITYPRIFPVAPLIGASPYQTVTAETLLKNQPYATQAAPTVNRLCN</sequence>
<evidence type="ECO:0000256" key="1">
    <source>
        <dbReference type="SAM" id="Phobius"/>
    </source>
</evidence>
<organism evidence="3 4">
    <name type="scientific">Sphingomonas melonis</name>
    <dbReference type="NCBI Taxonomy" id="152682"/>
    <lineage>
        <taxon>Bacteria</taxon>
        <taxon>Pseudomonadati</taxon>
        <taxon>Pseudomonadota</taxon>
        <taxon>Alphaproteobacteria</taxon>
        <taxon>Sphingomonadales</taxon>
        <taxon>Sphingomonadaceae</taxon>
        <taxon>Sphingomonas</taxon>
    </lineage>
</organism>
<keyword evidence="1" id="KW-1133">Transmembrane helix</keyword>
<dbReference type="Pfam" id="PF07811">
    <property type="entry name" value="TadE"/>
    <property type="match status" value="1"/>
</dbReference>
<proteinExistence type="predicted"/>
<keyword evidence="1" id="KW-0812">Transmembrane</keyword>
<feature type="domain" description="TadE-like" evidence="2">
    <location>
        <begin position="17"/>
        <end position="59"/>
    </location>
</feature>
<dbReference type="AlphaFoldDB" id="A0A0D1MC73"/>
<name>A0A0D1MC73_9SPHN</name>
<reference evidence="3 4" key="1">
    <citation type="submission" date="2015-01" db="EMBL/GenBank/DDBJ databases">
        <title>Genome of Sphingomonas taxi strain 30a.</title>
        <authorList>
            <person name="Eevers N."/>
            <person name="Van Hamme J."/>
            <person name="Bottos E."/>
            <person name="Weyens N."/>
            <person name="Vangronsveld J."/>
        </authorList>
    </citation>
    <scope>NUCLEOTIDE SEQUENCE [LARGE SCALE GENOMIC DNA]</scope>
    <source>
        <strain evidence="3 4">30a</strain>
    </source>
</reference>
<dbReference type="Proteomes" id="UP000033203">
    <property type="component" value="Unassembled WGS sequence"/>
</dbReference>
<accession>A0A0D1MC73</accession>
<dbReference type="InterPro" id="IPR012495">
    <property type="entry name" value="TadE-like_dom"/>
</dbReference>
<dbReference type="EMBL" id="JXTP01000009">
    <property type="protein sequence ID" value="KIU30005.1"/>
    <property type="molecule type" value="Genomic_DNA"/>
</dbReference>